<evidence type="ECO:0000256" key="2">
    <source>
        <dbReference type="ARBA" id="ARBA00008610"/>
    </source>
</evidence>
<dbReference type="InterPro" id="IPR050957">
    <property type="entry name" value="BMP_lipoprotein"/>
</dbReference>
<dbReference type="InterPro" id="IPR003760">
    <property type="entry name" value="PnrA-like"/>
</dbReference>
<dbReference type="PROSITE" id="PS51257">
    <property type="entry name" value="PROKAR_LIPOPROTEIN"/>
    <property type="match status" value="1"/>
</dbReference>
<gene>
    <name evidence="9" type="ORF">ACFSDE_14760</name>
</gene>
<keyword evidence="4 7" id="KW-0732">Signal</keyword>
<organism evidence="9 10">
    <name type="scientific">Nocardioides aestuarii</name>
    <dbReference type="NCBI Taxonomy" id="252231"/>
    <lineage>
        <taxon>Bacteria</taxon>
        <taxon>Bacillati</taxon>
        <taxon>Actinomycetota</taxon>
        <taxon>Actinomycetes</taxon>
        <taxon>Propionibacteriales</taxon>
        <taxon>Nocardioidaceae</taxon>
        <taxon>Nocardioides</taxon>
    </lineage>
</organism>
<dbReference type="PANTHER" id="PTHR34296">
    <property type="entry name" value="TRANSCRIPTIONAL ACTIVATOR PROTEIN MED"/>
    <property type="match status" value="1"/>
</dbReference>
<evidence type="ECO:0000256" key="3">
    <source>
        <dbReference type="ARBA" id="ARBA00022475"/>
    </source>
</evidence>
<evidence type="ECO:0000313" key="9">
    <source>
        <dbReference type="EMBL" id="MFD1948059.1"/>
    </source>
</evidence>
<keyword evidence="10" id="KW-1185">Reference proteome</keyword>
<evidence type="ECO:0000256" key="5">
    <source>
        <dbReference type="ARBA" id="ARBA00023136"/>
    </source>
</evidence>
<feature type="signal peptide" evidence="7">
    <location>
        <begin position="1"/>
        <end position="22"/>
    </location>
</feature>
<keyword evidence="3" id="KW-1003">Cell membrane</keyword>
<dbReference type="SUPFAM" id="SSF53822">
    <property type="entry name" value="Periplasmic binding protein-like I"/>
    <property type="match status" value="1"/>
</dbReference>
<dbReference type="Pfam" id="PF02608">
    <property type="entry name" value="Bmp"/>
    <property type="match status" value="1"/>
</dbReference>
<sequence length="357" mass="36533">MRRLTKIGAASAVLVVALAGCAQDEGSNGGGGSASEDLCAGDGDGPKVGLAYDVGGRGDQSFNDAAAAGMKEAVDELDATCTEAEAQDGEAESAREDRLRTLADEGHNPIVGVGFAYSEAANAVAPDYPEVNFAVIDGFDPDDEPNDNVAYLGFAENEGSFLVGVAAALTTEADHVGFVGGVNTPLIQKFEAGYVAGVEAVSKDITVDVQYIEESDLAGFNDPAGGKAAATAMYDGGADVVYHAAGGSGAGVFDAAVEAGDGMWAIGVDSDQYLTASADAQPHILTSMLKRVDTATFNMVQSIADEEPLVSYQTYDLAADGVGYSTSGDFLDEDTIGQIDDYADQIKSGDIEVPDTP</sequence>
<protein>
    <submittedName>
        <fullName evidence="9">BMP family protein</fullName>
    </submittedName>
</protein>
<dbReference type="RefSeq" id="WP_343919742.1">
    <property type="nucleotide sequence ID" value="NZ_BAAAJT010000002.1"/>
</dbReference>
<evidence type="ECO:0000256" key="6">
    <source>
        <dbReference type="ARBA" id="ARBA00023288"/>
    </source>
</evidence>
<keyword evidence="5" id="KW-0472">Membrane</keyword>
<dbReference type="EMBL" id="JBHUGD010000003">
    <property type="protein sequence ID" value="MFD1948059.1"/>
    <property type="molecule type" value="Genomic_DNA"/>
</dbReference>
<proteinExistence type="inferred from homology"/>
<evidence type="ECO:0000256" key="7">
    <source>
        <dbReference type="SAM" id="SignalP"/>
    </source>
</evidence>
<dbReference type="Gene3D" id="3.40.50.2300">
    <property type="match status" value="2"/>
</dbReference>
<accession>A0ABW4TN09</accession>
<comment type="similarity">
    <text evidence="2">Belongs to the BMP lipoprotein family.</text>
</comment>
<feature type="chain" id="PRO_5046636840" evidence="7">
    <location>
        <begin position="23"/>
        <end position="357"/>
    </location>
</feature>
<evidence type="ECO:0000256" key="1">
    <source>
        <dbReference type="ARBA" id="ARBA00004193"/>
    </source>
</evidence>
<dbReference type="PANTHER" id="PTHR34296:SF2">
    <property type="entry name" value="ABC TRANSPORTER GUANOSINE-BINDING PROTEIN NUPN"/>
    <property type="match status" value="1"/>
</dbReference>
<comment type="subcellular location">
    <subcellularLocation>
        <location evidence="1">Cell membrane</location>
        <topology evidence="1">Lipid-anchor</topology>
    </subcellularLocation>
</comment>
<evidence type="ECO:0000313" key="10">
    <source>
        <dbReference type="Proteomes" id="UP001597351"/>
    </source>
</evidence>
<reference evidence="10" key="1">
    <citation type="journal article" date="2019" name="Int. J. Syst. Evol. Microbiol.">
        <title>The Global Catalogue of Microorganisms (GCM) 10K type strain sequencing project: providing services to taxonomists for standard genome sequencing and annotation.</title>
        <authorList>
            <consortium name="The Broad Institute Genomics Platform"/>
            <consortium name="The Broad Institute Genome Sequencing Center for Infectious Disease"/>
            <person name="Wu L."/>
            <person name="Ma J."/>
        </authorList>
    </citation>
    <scope>NUCLEOTIDE SEQUENCE [LARGE SCALE GENOMIC DNA]</scope>
    <source>
        <strain evidence="10">CGMCC 1.12477</strain>
    </source>
</reference>
<evidence type="ECO:0000256" key="4">
    <source>
        <dbReference type="ARBA" id="ARBA00022729"/>
    </source>
</evidence>
<feature type="domain" description="ABC transporter substrate-binding protein PnrA-like" evidence="8">
    <location>
        <begin position="52"/>
        <end position="356"/>
    </location>
</feature>
<dbReference type="CDD" id="cd06354">
    <property type="entry name" value="PBP1_PrnA-like"/>
    <property type="match status" value="1"/>
</dbReference>
<keyword evidence="6" id="KW-0449">Lipoprotein</keyword>
<name>A0ABW4TN09_9ACTN</name>
<dbReference type="Proteomes" id="UP001597351">
    <property type="component" value="Unassembled WGS sequence"/>
</dbReference>
<evidence type="ECO:0000259" key="8">
    <source>
        <dbReference type="Pfam" id="PF02608"/>
    </source>
</evidence>
<comment type="caution">
    <text evidence="9">The sequence shown here is derived from an EMBL/GenBank/DDBJ whole genome shotgun (WGS) entry which is preliminary data.</text>
</comment>
<dbReference type="InterPro" id="IPR028082">
    <property type="entry name" value="Peripla_BP_I"/>
</dbReference>